<evidence type="ECO:0000313" key="1">
    <source>
        <dbReference type="EMBL" id="CAJ2675308.1"/>
    </source>
</evidence>
<sequence length="415" mass="44858">MGGEENTMEFQHGNENIMTSEMDISSVSNMAKSSSEVPNHHHFLGSSAWDNPLISLSQAHTFGGSSMVSHNDFANANSTYNPLVLENQGMSSTSHLVQYSNLGGMIHKIPSYGSGSFSEMVGSFGQHGSGGDHVANTSGYPIPPQHYNHIKDAGNQRGHFNGEQSQVEDSVHEDGGTGSAPGSGNRRKRGIDQNSTLSPNKNAEGDGVKDSPRKISDGSKEAEKKPKVEQSGKQTKDNSPSGDASKDNFIHVRARRGQATNSHSLAERVRREKISERMRLLQELVPGCNKITGKAVMLDEIINYVQSLQQQVEFLSMKLATVNPELNFDVERLLSKDSRIGLGIGGFVPGMSSSHPFPSASFQGNMSGLPSSSTQFPPLPQNALDHDFQNFYGMGYDSNTALDNLGPNGRLKPEL</sequence>
<keyword evidence="2" id="KW-1185">Reference proteome</keyword>
<name>A0ACB0M3Y4_TRIPR</name>
<protein>
    <submittedName>
        <fullName evidence="1">Uncharacterized protein</fullName>
    </submittedName>
</protein>
<dbReference type="EMBL" id="CASHSV030000716">
    <property type="protein sequence ID" value="CAJ2675308.1"/>
    <property type="molecule type" value="Genomic_DNA"/>
</dbReference>
<reference evidence="1" key="1">
    <citation type="submission" date="2023-10" db="EMBL/GenBank/DDBJ databases">
        <authorList>
            <person name="Rodriguez Cubillos JULIANA M."/>
            <person name="De Vega J."/>
        </authorList>
    </citation>
    <scope>NUCLEOTIDE SEQUENCE</scope>
</reference>
<gene>
    <name evidence="1" type="ORF">MILVUS5_LOCUS38364</name>
</gene>
<proteinExistence type="predicted"/>
<accession>A0ACB0M3Y4</accession>
<organism evidence="1 2">
    <name type="scientific">Trifolium pratense</name>
    <name type="common">Red clover</name>
    <dbReference type="NCBI Taxonomy" id="57577"/>
    <lineage>
        <taxon>Eukaryota</taxon>
        <taxon>Viridiplantae</taxon>
        <taxon>Streptophyta</taxon>
        <taxon>Embryophyta</taxon>
        <taxon>Tracheophyta</taxon>
        <taxon>Spermatophyta</taxon>
        <taxon>Magnoliopsida</taxon>
        <taxon>eudicotyledons</taxon>
        <taxon>Gunneridae</taxon>
        <taxon>Pentapetalae</taxon>
        <taxon>rosids</taxon>
        <taxon>fabids</taxon>
        <taxon>Fabales</taxon>
        <taxon>Fabaceae</taxon>
        <taxon>Papilionoideae</taxon>
        <taxon>50 kb inversion clade</taxon>
        <taxon>NPAAA clade</taxon>
        <taxon>Hologalegina</taxon>
        <taxon>IRL clade</taxon>
        <taxon>Trifolieae</taxon>
        <taxon>Trifolium</taxon>
    </lineage>
</organism>
<comment type="caution">
    <text evidence="1">The sequence shown here is derived from an EMBL/GenBank/DDBJ whole genome shotgun (WGS) entry which is preliminary data.</text>
</comment>
<evidence type="ECO:0000313" key="2">
    <source>
        <dbReference type="Proteomes" id="UP001177021"/>
    </source>
</evidence>
<dbReference type="Proteomes" id="UP001177021">
    <property type="component" value="Unassembled WGS sequence"/>
</dbReference>